<protein>
    <recommendedName>
        <fullName evidence="4">Lipoprotein</fullName>
    </recommendedName>
</protein>
<proteinExistence type="predicted"/>
<evidence type="ECO:0008006" key="4">
    <source>
        <dbReference type="Google" id="ProtNLM"/>
    </source>
</evidence>
<dbReference type="AlphaFoldDB" id="A0A5F1ZCI5"/>
<sequence length="163" mass="18699">MCPKGIDSPFLKVSFFSLVFLLSQFLFVGCASLLPPERRVYPKNPVSLPKGMDVHDWIQTKRVQFPDRLQSHSPWAATYKIVYYQNKKTFLGSYISCSAYLRQTDRNAFEIIEMASMINYSDHNKSVGRYNKGGDLGPMSEKERTEILLPCIEEFLEPSGTKE</sequence>
<dbReference type="Proteomes" id="UP000297891">
    <property type="component" value="Unassembled WGS sequence"/>
</dbReference>
<dbReference type="EMBL" id="RQFP01000001">
    <property type="protein sequence ID" value="TGK97226.1"/>
    <property type="molecule type" value="Genomic_DNA"/>
</dbReference>
<dbReference type="PROSITE" id="PS51257">
    <property type="entry name" value="PROKAR_LIPOPROTEIN"/>
    <property type="match status" value="1"/>
</dbReference>
<evidence type="ECO:0000256" key="1">
    <source>
        <dbReference type="SAM" id="Phobius"/>
    </source>
</evidence>
<keyword evidence="1" id="KW-1133">Transmembrane helix</keyword>
<dbReference type="OrthoDB" id="330074at2"/>
<gene>
    <name evidence="2" type="ORF">EHQ30_09225</name>
</gene>
<feature type="transmembrane region" description="Helical" evidence="1">
    <location>
        <begin position="13"/>
        <end position="34"/>
    </location>
</feature>
<name>A0A5F1ZCI5_9LEPT</name>
<keyword evidence="1" id="KW-0472">Membrane</keyword>
<keyword evidence="3" id="KW-1185">Reference proteome</keyword>
<accession>A0A5F1ZCI5</accession>
<evidence type="ECO:0000313" key="2">
    <source>
        <dbReference type="EMBL" id="TGK97226.1"/>
    </source>
</evidence>
<organism evidence="2 3">
    <name type="scientific">Leptospira brenneri</name>
    <dbReference type="NCBI Taxonomy" id="2023182"/>
    <lineage>
        <taxon>Bacteria</taxon>
        <taxon>Pseudomonadati</taxon>
        <taxon>Spirochaetota</taxon>
        <taxon>Spirochaetia</taxon>
        <taxon>Leptospirales</taxon>
        <taxon>Leptospiraceae</taxon>
        <taxon>Leptospira</taxon>
    </lineage>
</organism>
<comment type="caution">
    <text evidence="2">The sequence shown here is derived from an EMBL/GenBank/DDBJ whole genome shotgun (WGS) entry which is preliminary data.</text>
</comment>
<evidence type="ECO:0000313" key="3">
    <source>
        <dbReference type="Proteomes" id="UP000297891"/>
    </source>
</evidence>
<keyword evidence="1" id="KW-0812">Transmembrane</keyword>
<reference evidence="2" key="1">
    <citation type="journal article" date="2019" name="PLoS Negl. Trop. Dis.">
        <title>Revisiting the worldwide diversity of Leptospira species in the environment.</title>
        <authorList>
            <person name="Vincent A.T."/>
            <person name="Schiettekatte O."/>
            <person name="Bourhy P."/>
            <person name="Veyrier F.J."/>
            <person name="Picardeau M."/>
        </authorList>
    </citation>
    <scope>NUCLEOTIDE SEQUENCE [LARGE SCALE GENOMIC DNA]</scope>
    <source>
        <strain evidence="2">201800277</strain>
    </source>
</reference>